<reference evidence="2" key="1">
    <citation type="submission" date="2020-05" db="EMBL/GenBank/DDBJ databases">
        <title>Phylogenomic resolution of chytrid fungi.</title>
        <authorList>
            <person name="Stajich J.E."/>
            <person name="Amses K."/>
            <person name="Simmons R."/>
            <person name="Seto K."/>
            <person name="Myers J."/>
            <person name="Bonds A."/>
            <person name="Quandt C.A."/>
            <person name="Barry K."/>
            <person name="Liu P."/>
            <person name="Grigoriev I."/>
            <person name="Longcore J.E."/>
            <person name="James T.Y."/>
        </authorList>
    </citation>
    <scope>NUCLEOTIDE SEQUENCE</scope>
    <source>
        <strain evidence="2">JEL0318</strain>
    </source>
</reference>
<evidence type="ECO:0000313" key="2">
    <source>
        <dbReference type="EMBL" id="KAJ3047603.1"/>
    </source>
</evidence>
<gene>
    <name evidence="2" type="ORF">HK097_011391</name>
</gene>
<feature type="compositionally biased region" description="Low complexity" evidence="1">
    <location>
        <begin position="104"/>
        <end position="118"/>
    </location>
</feature>
<dbReference type="SUPFAM" id="SSF47113">
    <property type="entry name" value="Histone-fold"/>
    <property type="match status" value="1"/>
</dbReference>
<name>A0AAD5WZ95_9FUNG</name>
<feature type="compositionally biased region" description="Acidic residues" evidence="1">
    <location>
        <begin position="125"/>
        <end position="135"/>
    </location>
</feature>
<feature type="compositionally biased region" description="Acidic residues" evidence="1">
    <location>
        <begin position="146"/>
        <end position="169"/>
    </location>
</feature>
<evidence type="ECO:0000313" key="3">
    <source>
        <dbReference type="Proteomes" id="UP001212841"/>
    </source>
</evidence>
<organism evidence="2 3">
    <name type="scientific">Rhizophlyctis rosea</name>
    <dbReference type="NCBI Taxonomy" id="64517"/>
    <lineage>
        <taxon>Eukaryota</taxon>
        <taxon>Fungi</taxon>
        <taxon>Fungi incertae sedis</taxon>
        <taxon>Chytridiomycota</taxon>
        <taxon>Chytridiomycota incertae sedis</taxon>
        <taxon>Chytridiomycetes</taxon>
        <taxon>Rhizophlyctidales</taxon>
        <taxon>Rhizophlyctidaceae</taxon>
        <taxon>Rhizophlyctis</taxon>
    </lineage>
</organism>
<accession>A0AAD5WZ95</accession>
<proteinExistence type="predicted"/>
<dbReference type="InterPro" id="IPR009072">
    <property type="entry name" value="Histone-fold"/>
</dbReference>
<feature type="region of interest" description="Disordered" evidence="1">
    <location>
        <begin position="83"/>
        <end position="169"/>
    </location>
</feature>
<dbReference type="Proteomes" id="UP001212841">
    <property type="component" value="Unassembled WGS sequence"/>
</dbReference>
<dbReference type="GO" id="GO:0046982">
    <property type="term" value="F:protein heterodimerization activity"/>
    <property type="evidence" value="ECO:0007669"/>
    <property type="project" value="InterPro"/>
</dbReference>
<keyword evidence="3" id="KW-1185">Reference proteome</keyword>
<evidence type="ECO:0000256" key="1">
    <source>
        <dbReference type="SAM" id="MobiDB-lite"/>
    </source>
</evidence>
<dbReference type="EMBL" id="JADGJD010000932">
    <property type="protein sequence ID" value="KAJ3047603.1"/>
    <property type="molecule type" value="Genomic_DNA"/>
</dbReference>
<feature type="non-terminal residue" evidence="2">
    <location>
        <position position="1"/>
    </location>
</feature>
<comment type="caution">
    <text evidence="2">The sequence shown here is derived from an EMBL/GenBank/DDBJ whole genome shotgun (WGS) entry which is preliminary data.</text>
</comment>
<dbReference type="AlphaFoldDB" id="A0AAD5WZ95"/>
<dbReference type="Gene3D" id="1.10.20.10">
    <property type="entry name" value="Histone, subunit A"/>
    <property type="match status" value="1"/>
</dbReference>
<protein>
    <submittedName>
        <fullName evidence="2">Uncharacterized protein</fullName>
    </submittedName>
</protein>
<sequence>MHSLHKLPHRNVKASRRFCSDKAIGTQLTVNTNINSACDISKTKTGATKTLTATDIFKALEVLEFDGFLDQTKDAVQAFQQQARGKRQEYKRQWLLNKKSAEENGSTPTGTPTAPAPNTEKDEDRGDEEEEEVDDPTTTSTRRDQEEETDNDSNDEEDEEEEQLEGGDS</sequence>